<dbReference type="InterPro" id="IPR027392">
    <property type="entry name" value="TF_Znf"/>
</dbReference>
<sequence>MDCPVCKKKMSQENLGGVLIDICKDGCKGIWLDWMEIRKLDEKNEGFGKALKEALNYLRTNDDNRGVINCPKCNKPMHMHKYQSSNQANIDECYSCGGFFLDSGELKMIRDGHMSEAEEKEYTEKLISNMPEYGQAENDLEKEKNRAQAIRKYGSYITSYYIKGKFFK</sequence>
<accession>A0A2H0LWS0</accession>
<gene>
    <name evidence="2" type="ORF">COV72_06225</name>
</gene>
<dbReference type="EMBL" id="PCWA01000084">
    <property type="protein sequence ID" value="PIQ88870.1"/>
    <property type="molecule type" value="Genomic_DNA"/>
</dbReference>
<comment type="caution">
    <text evidence="2">The sequence shown here is derived from an EMBL/GenBank/DDBJ whole genome shotgun (WGS) entry which is preliminary data.</text>
</comment>
<dbReference type="Pfam" id="PF13453">
    <property type="entry name" value="Zn_ribbon_TFIIB"/>
    <property type="match status" value="2"/>
</dbReference>
<dbReference type="AlphaFoldDB" id="A0A2H0LWS0"/>
<feature type="domain" description="Transcription factor zinc-finger" evidence="1">
    <location>
        <begin position="2"/>
        <end position="40"/>
    </location>
</feature>
<organism evidence="2 3">
    <name type="scientific">Candidatus Ghiorseimicrobium undicola</name>
    <dbReference type="NCBI Taxonomy" id="1974746"/>
    <lineage>
        <taxon>Bacteria</taxon>
        <taxon>Pseudomonadati</taxon>
        <taxon>Candidatus Omnitrophota</taxon>
        <taxon>Candidatus Ghiorseimicrobium</taxon>
    </lineage>
</organism>
<name>A0A2H0LWS0_9BACT</name>
<reference evidence="2 3" key="1">
    <citation type="submission" date="2017-09" db="EMBL/GenBank/DDBJ databases">
        <title>Depth-based differentiation of microbial function through sediment-hosted aquifers and enrichment of novel symbionts in the deep terrestrial subsurface.</title>
        <authorList>
            <person name="Probst A.J."/>
            <person name="Ladd B."/>
            <person name="Jarett J.K."/>
            <person name="Geller-Mcgrath D.E."/>
            <person name="Sieber C.M."/>
            <person name="Emerson J.B."/>
            <person name="Anantharaman K."/>
            <person name="Thomas B.C."/>
            <person name="Malmstrom R."/>
            <person name="Stieglmeier M."/>
            <person name="Klingl A."/>
            <person name="Woyke T."/>
            <person name="Ryan C.M."/>
            <person name="Banfield J.F."/>
        </authorList>
    </citation>
    <scope>NUCLEOTIDE SEQUENCE [LARGE SCALE GENOMIC DNA]</scope>
    <source>
        <strain evidence="2">CG11_big_fil_rev_8_21_14_0_20_42_13</strain>
    </source>
</reference>
<evidence type="ECO:0000259" key="1">
    <source>
        <dbReference type="Pfam" id="PF13453"/>
    </source>
</evidence>
<dbReference type="Proteomes" id="UP000229641">
    <property type="component" value="Unassembled WGS sequence"/>
</dbReference>
<protein>
    <recommendedName>
        <fullName evidence="1">Transcription factor zinc-finger domain-containing protein</fullName>
    </recommendedName>
</protein>
<evidence type="ECO:0000313" key="3">
    <source>
        <dbReference type="Proteomes" id="UP000229641"/>
    </source>
</evidence>
<proteinExistence type="predicted"/>
<feature type="domain" description="Transcription factor zinc-finger" evidence="1">
    <location>
        <begin position="69"/>
        <end position="107"/>
    </location>
</feature>
<evidence type="ECO:0000313" key="2">
    <source>
        <dbReference type="EMBL" id="PIQ88870.1"/>
    </source>
</evidence>